<dbReference type="InterPro" id="IPR014871">
    <property type="entry name" value="dUTPase/dCTP_pyrophosphatase"/>
</dbReference>
<dbReference type="Gene3D" id="1.10.4010.10">
    <property type="entry name" value="Type II deoxyuridine triphosphatase"/>
    <property type="match status" value="1"/>
</dbReference>
<dbReference type="EMBL" id="CP020772">
    <property type="protein sequence ID" value="ARI76847.1"/>
    <property type="molecule type" value="Genomic_DNA"/>
</dbReference>
<dbReference type="InterPro" id="IPR016947">
    <property type="entry name" value="UCP030140"/>
</dbReference>
<dbReference type="STRING" id="402384.HM131_08325"/>
<evidence type="ECO:0000313" key="2">
    <source>
        <dbReference type="Proteomes" id="UP000192527"/>
    </source>
</evidence>
<proteinExistence type="predicted"/>
<dbReference type="Pfam" id="PF08761">
    <property type="entry name" value="dUTPase_2"/>
    <property type="match status" value="1"/>
</dbReference>
<dbReference type="SUPFAM" id="SSF101386">
    <property type="entry name" value="all-alpha NTP pyrophosphatases"/>
    <property type="match status" value="1"/>
</dbReference>
<dbReference type="PIRSF" id="PIRSF030140">
    <property type="entry name" value="UCP030140"/>
    <property type="match status" value="1"/>
</dbReference>
<protein>
    <submittedName>
        <fullName evidence="1">dUTPase</fullName>
    </submittedName>
</protein>
<organism evidence="1 2">
    <name type="scientific">Halobacillus mangrovi</name>
    <dbReference type="NCBI Taxonomy" id="402384"/>
    <lineage>
        <taxon>Bacteria</taxon>
        <taxon>Bacillati</taxon>
        <taxon>Bacillota</taxon>
        <taxon>Bacilli</taxon>
        <taxon>Bacillales</taxon>
        <taxon>Bacillaceae</taxon>
        <taxon>Halobacillus</taxon>
    </lineage>
</organism>
<dbReference type="CDD" id="cd11527">
    <property type="entry name" value="NTP-PPase_dUTPase"/>
    <property type="match status" value="1"/>
</dbReference>
<dbReference type="KEGG" id="hmn:HM131_08325"/>
<accession>A0A1W5ZUC0</accession>
<keyword evidence="2" id="KW-1185">Reference proteome</keyword>
<dbReference type="OrthoDB" id="5506143at2"/>
<name>A0A1W5ZUC0_9BACI</name>
<dbReference type="AlphaFoldDB" id="A0A1W5ZUC0"/>
<reference evidence="1 2" key="1">
    <citation type="submission" date="2017-04" db="EMBL/GenBank/DDBJ databases">
        <title>The whole genome sequencing and assembly of Halobacillus mangrovi strain.</title>
        <authorList>
            <person name="Lee S.-J."/>
            <person name="Park M.-K."/>
            <person name="Kim J.-Y."/>
            <person name="Lee Y.-J."/>
            <person name="Yi H."/>
            <person name="Bahn Y.-S."/>
            <person name="Kim J.F."/>
            <person name="Lee D.-W."/>
        </authorList>
    </citation>
    <scope>NUCLEOTIDE SEQUENCE [LARGE SCALE GENOMIC DNA]</scope>
    <source>
        <strain evidence="1 2">KTB 131</strain>
    </source>
</reference>
<gene>
    <name evidence="1" type="ORF">HM131_08325</name>
</gene>
<dbReference type="Proteomes" id="UP000192527">
    <property type="component" value="Chromosome"/>
</dbReference>
<dbReference type="RefSeq" id="WP_085029323.1">
    <property type="nucleotide sequence ID" value="NZ_CP020772.1"/>
</dbReference>
<evidence type="ECO:0000313" key="1">
    <source>
        <dbReference type="EMBL" id="ARI76847.1"/>
    </source>
</evidence>
<sequence length="160" mass="18835">MNWEKLYQMQKTLDQYIEENHQLADINVVDEKILALLVELGELANETRCFKFWSTKPASEKQVILEEYVDGLHFLLSLGLDLGYRYSPQTVHPYNTKTDAFLKVYSHIEQLRNETNETTYSNAFHSYLQLGETLGLKEEELMDAYHSKNIVNYERQDQGY</sequence>